<feature type="region of interest" description="Disordered" evidence="3">
    <location>
        <begin position="1049"/>
        <end position="1119"/>
    </location>
</feature>
<proteinExistence type="predicted"/>
<accession>J3PCD2</accession>
<feature type="compositionally biased region" description="Low complexity" evidence="3">
    <location>
        <begin position="124"/>
        <end position="135"/>
    </location>
</feature>
<dbReference type="SUPFAM" id="SSF52058">
    <property type="entry name" value="L domain-like"/>
    <property type="match status" value="1"/>
</dbReference>
<feature type="compositionally biased region" description="Polar residues" evidence="3">
    <location>
        <begin position="938"/>
        <end position="960"/>
    </location>
</feature>
<evidence type="ECO:0000256" key="3">
    <source>
        <dbReference type="SAM" id="MobiDB-lite"/>
    </source>
</evidence>
<keyword evidence="2" id="KW-0677">Repeat</keyword>
<dbReference type="InterPro" id="IPR001611">
    <property type="entry name" value="Leu-rich_rpt"/>
</dbReference>
<feature type="compositionally biased region" description="Low complexity" evidence="3">
    <location>
        <begin position="1190"/>
        <end position="1213"/>
    </location>
</feature>
<feature type="region of interest" description="Disordered" evidence="3">
    <location>
        <begin position="796"/>
        <end position="849"/>
    </location>
</feature>
<feature type="compositionally biased region" description="Acidic residues" evidence="3">
    <location>
        <begin position="806"/>
        <end position="822"/>
    </location>
</feature>
<feature type="region of interest" description="Disordered" evidence="3">
    <location>
        <begin position="574"/>
        <end position="596"/>
    </location>
</feature>
<evidence type="ECO:0000256" key="1">
    <source>
        <dbReference type="ARBA" id="ARBA00022614"/>
    </source>
</evidence>
<dbReference type="InterPro" id="IPR032675">
    <property type="entry name" value="LRR_dom_sf"/>
</dbReference>
<dbReference type="OrthoDB" id="7451790at2759"/>
<dbReference type="STRING" id="644352.J3PCD2"/>
<feature type="compositionally biased region" description="Polar residues" evidence="3">
    <location>
        <begin position="921"/>
        <end position="930"/>
    </location>
</feature>
<organism evidence="4">
    <name type="scientific">Gaeumannomyces tritici (strain R3-111a-1)</name>
    <name type="common">Wheat and barley take-all root rot fungus</name>
    <name type="synonym">Gaeumannomyces graminis var. tritici</name>
    <dbReference type="NCBI Taxonomy" id="644352"/>
    <lineage>
        <taxon>Eukaryota</taxon>
        <taxon>Fungi</taxon>
        <taxon>Dikarya</taxon>
        <taxon>Ascomycota</taxon>
        <taxon>Pezizomycotina</taxon>
        <taxon>Sordariomycetes</taxon>
        <taxon>Sordariomycetidae</taxon>
        <taxon>Magnaporthales</taxon>
        <taxon>Magnaporthaceae</taxon>
        <taxon>Gaeumannomyces</taxon>
    </lineage>
</organism>
<feature type="compositionally biased region" description="Polar residues" evidence="3">
    <location>
        <begin position="1935"/>
        <end position="1952"/>
    </location>
</feature>
<name>J3PCD2_GAET3</name>
<dbReference type="InterPro" id="IPR003591">
    <property type="entry name" value="Leu-rich_rpt_typical-subtyp"/>
</dbReference>
<dbReference type="HOGENOM" id="CLU_002093_0_0_1"/>
<feature type="region of interest" description="Disordered" evidence="3">
    <location>
        <begin position="188"/>
        <end position="301"/>
    </location>
</feature>
<dbReference type="RefSeq" id="XP_009227299.1">
    <property type="nucleotide sequence ID" value="XM_009229035.1"/>
</dbReference>
<dbReference type="SMART" id="SM00369">
    <property type="entry name" value="LRR_TYP"/>
    <property type="match status" value="5"/>
</dbReference>
<feature type="region of interest" description="Disordered" evidence="3">
    <location>
        <begin position="1"/>
        <end position="82"/>
    </location>
</feature>
<feature type="region of interest" description="Disordered" evidence="3">
    <location>
        <begin position="108"/>
        <end position="160"/>
    </location>
</feature>
<feature type="compositionally biased region" description="Acidic residues" evidence="3">
    <location>
        <begin position="202"/>
        <end position="211"/>
    </location>
</feature>
<keyword evidence="6" id="KW-1185">Reference proteome</keyword>
<feature type="compositionally biased region" description="Basic and acidic residues" evidence="3">
    <location>
        <begin position="1903"/>
        <end position="1912"/>
    </location>
</feature>
<feature type="region of interest" description="Disordered" evidence="3">
    <location>
        <begin position="615"/>
        <end position="703"/>
    </location>
</feature>
<dbReference type="PROSITE" id="PS51450">
    <property type="entry name" value="LRR"/>
    <property type="match status" value="2"/>
</dbReference>
<evidence type="ECO:0000313" key="5">
    <source>
        <dbReference type="EnsemblFungi" id="EJT71902"/>
    </source>
</evidence>
<feature type="region of interest" description="Disordered" evidence="3">
    <location>
        <begin position="526"/>
        <end position="545"/>
    </location>
</feature>
<dbReference type="GO" id="GO:1902412">
    <property type="term" value="P:regulation of mitotic cytokinesis"/>
    <property type="evidence" value="ECO:0007669"/>
    <property type="project" value="TreeGrafter"/>
</dbReference>
<gene>
    <name evidence="5" type="primary">20351613</name>
    <name evidence="4" type="ORF">GGTG_11155</name>
</gene>
<keyword evidence="1" id="KW-0433">Leucine-rich repeat</keyword>
<dbReference type="InterPro" id="IPR052574">
    <property type="entry name" value="CDIRP"/>
</dbReference>
<feature type="region of interest" description="Disordered" evidence="3">
    <location>
        <begin position="1187"/>
        <end position="1253"/>
    </location>
</feature>
<reference evidence="6" key="1">
    <citation type="submission" date="2010-07" db="EMBL/GenBank/DDBJ databases">
        <title>The genome sequence of Gaeumannomyces graminis var. tritici strain R3-111a-1.</title>
        <authorList>
            <consortium name="The Broad Institute Genome Sequencing Platform"/>
            <person name="Ma L.-J."/>
            <person name="Dead R."/>
            <person name="Young S."/>
            <person name="Zeng Q."/>
            <person name="Koehrsen M."/>
            <person name="Alvarado L."/>
            <person name="Berlin A."/>
            <person name="Chapman S.B."/>
            <person name="Chen Z."/>
            <person name="Freedman E."/>
            <person name="Gellesch M."/>
            <person name="Goldberg J."/>
            <person name="Griggs A."/>
            <person name="Gujja S."/>
            <person name="Heilman E.R."/>
            <person name="Heiman D."/>
            <person name="Hepburn T."/>
            <person name="Howarth C."/>
            <person name="Jen D."/>
            <person name="Larson L."/>
            <person name="Mehta T."/>
            <person name="Neiman D."/>
            <person name="Pearson M."/>
            <person name="Roberts A."/>
            <person name="Saif S."/>
            <person name="Shea T."/>
            <person name="Shenoy N."/>
            <person name="Sisk P."/>
            <person name="Stolte C."/>
            <person name="Sykes S."/>
            <person name="Walk T."/>
            <person name="White J."/>
            <person name="Yandava C."/>
            <person name="Haas B."/>
            <person name="Nusbaum C."/>
            <person name="Birren B."/>
        </authorList>
    </citation>
    <scope>NUCLEOTIDE SEQUENCE [LARGE SCALE GENOMIC DNA]</scope>
    <source>
        <strain evidence="6">R3-111a-1</strain>
    </source>
</reference>
<dbReference type="GO" id="GO:0035591">
    <property type="term" value="F:signaling adaptor activity"/>
    <property type="evidence" value="ECO:0007669"/>
    <property type="project" value="TreeGrafter"/>
</dbReference>
<dbReference type="EMBL" id="GL385400">
    <property type="protein sequence ID" value="EJT71902.1"/>
    <property type="molecule type" value="Genomic_DNA"/>
</dbReference>
<feature type="compositionally biased region" description="Basic and acidic residues" evidence="3">
    <location>
        <begin position="1923"/>
        <end position="1932"/>
    </location>
</feature>
<dbReference type="EnsemblFungi" id="EJT71902">
    <property type="protein sequence ID" value="EJT71902"/>
    <property type="gene ID" value="GGTG_11155"/>
</dbReference>
<feature type="compositionally biased region" description="Polar residues" evidence="3">
    <location>
        <begin position="676"/>
        <end position="686"/>
    </location>
</feature>
<feature type="region of interest" description="Disordered" evidence="3">
    <location>
        <begin position="995"/>
        <end position="1022"/>
    </location>
</feature>
<dbReference type="GeneID" id="20351613"/>
<dbReference type="Gene3D" id="3.80.10.10">
    <property type="entry name" value="Ribonuclease Inhibitor"/>
    <property type="match status" value="2"/>
</dbReference>
<reference evidence="4" key="2">
    <citation type="submission" date="2010-07" db="EMBL/GenBank/DDBJ databases">
        <authorList>
            <consortium name="The Broad Institute Genome Sequencing Platform"/>
            <consortium name="Broad Institute Genome Sequencing Center for Infectious Disease"/>
            <person name="Ma L.-J."/>
            <person name="Dead R."/>
            <person name="Young S."/>
            <person name="Zeng Q."/>
            <person name="Koehrsen M."/>
            <person name="Alvarado L."/>
            <person name="Berlin A."/>
            <person name="Chapman S.B."/>
            <person name="Chen Z."/>
            <person name="Freedman E."/>
            <person name="Gellesch M."/>
            <person name="Goldberg J."/>
            <person name="Griggs A."/>
            <person name="Gujja S."/>
            <person name="Heilman E.R."/>
            <person name="Heiman D."/>
            <person name="Hepburn T."/>
            <person name="Howarth C."/>
            <person name="Jen D."/>
            <person name="Larson L."/>
            <person name="Mehta T."/>
            <person name="Neiman D."/>
            <person name="Pearson M."/>
            <person name="Roberts A."/>
            <person name="Saif S."/>
            <person name="Shea T."/>
            <person name="Shenoy N."/>
            <person name="Sisk P."/>
            <person name="Stolte C."/>
            <person name="Sykes S."/>
            <person name="Walk T."/>
            <person name="White J."/>
            <person name="Yandava C."/>
            <person name="Haas B."/>
            <person name="Nusbaum C."/>
            <person name="Birren B."/>
        </authorList>
    </citation>
    <scope>NUCLEOTIDE SEQUENCE</scope>
    <source>
        <strain evidence="4">R3-111a-1</strain>
    </source>
</reference>
<feature type="region of interest" description="Disordered" evidence="3">
    <location>
        <begin position="389"/>
        <end position="485"/>
    </location>
</feature>
<feature type="region of interest" description="Disordered" evidence="3">
    <location>
        <begin position="915"/>
        <end position="980"/>
    </location>
</feature>
<dbReference type="PANTHER" id="PTHR47566:SF1">
    <property type="entry name" value="PROTEIN NUD1"/>
    <property type="match status" value="1"/>
</dbReference>
<reference evidence="4" key="3">
    <citation type="submission" date="2010-09" db="EMBL/GenBank/DDBJ databases">
        <title>Annotation of Gaeumannomyces graminis var. tritici R3-111a-1.</title>
        <authorList>
            <consortium name="The Broad Institute Genome Sequencing Platform"/>
            <person name="Ma L.-J."/>
            <person name="Dead R."/>
            <person name="Young S.K."/>
            <person name="Zeng Q."/>
            <person name="Gargeya S."/>
            <person name="Fitzgerald M."/>
            <person name="Haas B."/>
            <person name="Abouelleil A."/>
            <person name="Alvarado L."/>
            <person name="Arachchi H.M."/>
            <person name="Berlin A."/>
            <person name="Brown A."/>
            <person name="Chapman S.B."/>
            <person name="Chen Z."/>
            <person name="Dunbar C."/>
            <person name="Freedman E."/>
            <person name="Gearin G."/>
            <person name="Gellesch M."/>
            <person name="Goldberg J."/>
            <person name="Griggs A."/>
            <person name="Gujja S."/>
            <person name="Heiman D."/>
            <person name="Howarth C."/>
            <person name="Larson L."/>
            <person name="Lui A."/>
            <person name="MacDonald P.J.P."/>
            <person name="Mehta T."/>
            <person name="Montmayeur A."/>
            <person name="Murphy C."/>
            <person name="Neiman D."/>
            <person name="Pearson M."/>
            <person name="Priest M."/>
            <person name="Roberts A."/>
            <person name="Saif S."/>
            <person name="Shea T."/>
            <person name="Shenoy N."/>
            <person name="Sisk P."/>
            <person name="Stolte C."/>
            <person name="Sykes S."/>
            <person name="Yandava C."/>
            <person name="Wortman J."/>
            <person name="Nusbaum C."/>
            <person name="Birren B."/>
        </authorList>
    </citation>
    <scope>NUCLEOTIDE SEQUENCE</scope>
    <source>
        <strain evidence="4">R3-111a-1</strain>
    </source>
</reference>
<evidence type="ECO:0000313" key="6">
    <source>
        <dbReference type="Proteomes" id="UP000006039"/>
    </source>
</evidence>
<feature type="compositionally biased region" description="Low complexity" evidence="3">
    <location>
        <begin position="1869"/>
        <end position="1902"/>
    </location>
</feature>
<protein>
    <submittedName>
        <fullName evidence="4">Leucine-rich repeat-containing protein 23</fullName>
    </submittedName>
</protein>
<feature type="compositionally biased region" description="Polar residues" evidence="3">
    <location>
        <begin position="27"/>
        <end position="56"/>
    </location>
</feature>
<evidence type="ECO:0000256" key="2">
    <source>
        <dbReference type="ARBA" id="ARBA00022737"/>
    </source>
</evidence>
<reference evidence="5" key="5">
    <citation type="submission" date="2018-04" db="UniProtKB">
        <authorList>
            <consortium name="EnsemblFungi"/>
        </authorList>
    </citation>
    <scope>IDENTIFICATION</scope>
    <source>
        <strain evidence="5">R3-111a-1</strain>
    </source>
</reference>
<reference evidence="5" key="4">
    <citation type="journal article" date="2015" name="G3 (Bethesda)">
        <title>Genome sequences of three phytopathogenic species of the Magnaporthaceae family of fungi.</title>
        <authorList>
            <person name="Okagaki L.H."/>
            <person name="Nunes C.C."/>
            <person name="Sailsbery J."/>
            <person name="Clay B."/>
            <person name="Brown D."/>
            <person name="John T."/>
            <person name="Oh Y."/>
            <person name="Young N."/>
            <person name="Fitzgerald M."/>
            <person name="Haas B.J."/>
            <person name="Zeng Q."/>
            <person name="Young S."/>
            <person name="Adiconis X."/>
            <person name="Fan L."/>
            <person name="Levin J.Z."/>
            <person name="Mitchell T.K."/>
            <person name="Okubara P.A."/>
            <person name="Farman M.L."/>
            <person name="Kohn L.M."/>
            <person name="Birren B."/>
            <person name="Ma L.-J."/>
            <person name="Dean R.A."/>
        </authorList>
    </citation>
    <scope>NUCLEOTIDE SEQUENCE</scope>
    <source>
        <strain evidence="5">R3-111a-1</strain>
    </source>
</reference>
<dbReference type="PANTHER" id="PTHR47566">
    <property type="match status" value="1"/>
</dbReference>
<dbReference type="VEuPathDB" id="FungiDB:GGTG_11155"/>
<dbReference type="GO" id="GO:0031028">
    <property type="term" value="P:septation initiation signaling"/>
    <property type="evidence" value="ECO:0007669"/>
    <property type="project" value="TreeGrafter"/>
</dbReference>
<feature type="compositionally biased region" description="Polar residues" evidence="3">
    <location>
        <begin position="1078"/>
        <end position="1102"/>
    </location>
</feature>
<dbReference type="eggNOG" id="KOG0531">
    <property type="taxonomic scope" value="Eukaryota"/>
</dbReference>
<feature type="region of interest" description="Disordered" evidence="3">
    <location>
        <begin position="1851"/>
        <end position="1996"/>
    </location>
</feature>
<dbReference type="GO" id="GO:0061499">
    <property type="term" value="C:outer plaque of mitotic spindle pole body"/>
    <property type="evidence" value="ECO:0007669"/>
    <property type="project" value="TreeGrafter"/>
</dbReference>
<feature type="compositionally biased region" description="Basic and acidic residues" evidence="3">
    <location>
        <begin position="1234"/>
        <end position="1245"/>
    </location>
</feature>
<sequence>MAGHAWLDSLSEDWVSQPPSEGPSVIDTPTPSSRADSRNAGTRPSRGSPTTGSPGRNSGGRIPRMCGNKRLPSVSFANSSGVLSERSINNHNIPESQRGSPAKIAAITPTRASRAGQPRKYLSRRSVSASSTSSVIHNTVRQKKPSGLSPGKGKEDTPEWRRRLIDGELAYGEQRDLFSSAATGLENIFKPLPPTPKPPVIEEQEDEEEESADRLPVFDTTVPSSPPVYRDNSTVEIHVEDLSVSQLLPGETRRPTPRPTADDSADHRQQGSQAQRLLEVRHQGQPSEVLSEGGFPEERGEFRKVSNGSVLRNESFSPIFIARRGGEDGQPSFAPMEVPPMELRKRLDKLRLNQMVVADPTAIPEDPELTAGGKSLDPEDTEDYEKMGGFINTRRGGRSAEGSFRHRMLSPEASGPSTSEMFLEESLQASTPKQFPTIRTDHFPSRTHSRNLSHDDSPQIPQAPNPSPEKAAVGTVRAGSGSPLKLFGPYDTFTNQTLMRRISQFEDQMTDLSRSAADLELGDSRQSMPHKVSLKGTRQPGGRDSSAFFGEGDLDGYEFTETFAYRSRDASAFGRHQERRGSKHMVQLGRSLSSSPPAQSVLFINRQRTKLVATPLSRYSTRLQGEDSDTPGQREMGSDGKRPRNSPIKDPTPKRRRTLHRSDVSYVESSPPAVESVQSTHRTMQSIMGRKRKNTVDGSPRRPAGLEMLANRQVLRPRSPTPSQRSSVRRDRKPFVEEVADYSGVGDEESVIVQRTESRLNLMRPGDATDADRKPSIKTEDFLNEANKIMAMIRNAGPRSGLTSVEESDEENGQREDGEDSFQESTREPFSRPPSRDGPPLPRATVKQVDPEVLARLRKYEEKSDIGDIIGSSVRSLGLAQDVIRTLKEAEQQLQHSVARGPGRLELHSDEVISDPPNIRISRNPSSNHGQAGDGYATQGSVSSWGYSTGRSIPTGSSRGSDTRKTIAPQTISHLIPDQVGNMVLDRERNVWVKNKTPQAVKPQPRPANALPSDALSEEDPFADIPDLSVDMTLEMQRIRIQNALERSSRERIPLSEQLSSPASAVMPRSVTAEVSDESSTQPPESSPVSAKQLDQQLTTPGPSGGRRAKQVAGEEAGGDIEHEIGLDEGRGVRAGSSSKKRNLTITFSSPVASIIQDVIADGSTSEEGDLHEWSLASVCRDSLQRGRYTAPAPTGTPAGRGRGRVVSRGQSQAPVKQVSLRRGSQGFVPRPVSRIDEQDEHSRSDAGLPENHVDANGAAQEAVEGEEHGQPQNQLSILPDDSIVLHSNPAAGQHRQASLSFVLHTPARPYAAYQPGTAAVLNHYVGNLSLSPMSDFTAHHGEQSAVLEASYVVGNKRYVTGDGPARVLSQSLADLVSCLSEFEPFEPYWEDLTELELVDKKLSSLHKLSDFCGHIVHLDITKNSISNLSGVPDSVRFLQAAHNQLSDLTAWGALINLQHLDVSNNDLRTVSGLSQLVHLRELKADNCNLASLDGLGCHEGLQKLRARGNHIEELDFEHSKMRSLTELDLEGSGIRRITHIEHLTSLTLLKLQKNKLDQFEIASGKTFQSLTDLHITDNEVMTLDVSPLPMLKRLFADRNRLHTITGFTRAFRLDTLSLREQRGSQSLDTSFLGSACEVRKLFLSGNMLGTFEPPISFLNLQVLELANCGLMELPARSSELLQNLRKLNVNFNAISSLGCLADIPRLKKISAAGNRIRNVVRTQKAVSRMVSLRELDLRGNPTTIGFYAPANNAPNSNPEARDANGEALGPFAMAPADMELDSTYRSRLDMQTLKQRRVYELMWISSTKALRMLDGLPLDRGVLRLRDSVWNTLIAENFLTPDLLALLERQAATQQSPPSSPRRRVDISSSASVTASNGSSRSRQTTTTTATTTTTTNSTRESTTRERRKAELSATRSASKTRGPDKMENRPLSRASSQGRDQPQSASFGQNSKRRNDSSTLSSEGSSTIKLDSSRLERTRPLAASVRTVEDEKDSYVPRSMRRGELTWMAENSFA</sequence>
<dbReference type="Proteomes" id="UP000006039">
    <property type="component" value="Unassembled WGS sequence"/>
</dbReference>
<feature type="compositionally biased region" description="Basic and acidic residues" evidence="3">
    <location>
        <begin position="260"/>
        <end position="269"/>
    </location>
</feature>
<evidence type="ECO:0000313" key="4">
    <source>
        <dbReference type="EMBL" id="EJT71902.1"/>
    </source>
</evidence>
<feature type="compositionally biased region" description="Low complexity" evidence="3">
    <location>
        <begin position="1959"/>
        <end position="1968"/>
    </location>
</feature>